<dbReference type="OrthoDB" id="5455113at2"/>
<evidence type="ECO:0000313" key="2">
    <source>
        <dbReference type="EMBL" id="QJT10266.1"/>
    </source>
</evidence>
<evidence type="ECO:0000313" key="3">
    <source>
        <dbReference type="EMBL" id="TVM35658.1"/>
    </source>
</evidence>
<name>A0A6P1ZN28_9BACT</name>
<dbReference type="EMBL" id="CP039543">
    <property type="protein sequence ID" value="QJT10266.1"/>
    <property type="molecule type" value="Genomic_DNA"/>
</dbReference>
<proteinExistence type="predicted"/>
<reference evidence="2 5" key="2">
    <citation type="submission" date="2019-04" db="EMBL/GenBank/DDBJ databases">
        <title>Isolation and culture of sulfate reducing bacteria from the cold seep of the South China Sea.</title>
        <authorList>
            <person name="Sun C."/>
            <person name="Liu R."/>
        </authorList>
    </citation>
    <scope>NUCLEOTIDE SEQUENCE [LARGE SCALE GENOMIC DNA]</scope>
    <source>
        <strain evidence="2 5">CS1</strain>
    </source>
</reference>
<keyword evidence="5" id="KW-1185">Reference proteome</keyword>
<dbReference type="RefSeq" id="WP_144233988.1">
    <property type="nucleotide sequence ID" value="NZ_CP039543.1"/>
</dbReference>
<reference evidence="3 4" key="1">
    <citation type="submission" date="2018-06" db="EMBL/GenBank/DDBJ databases">
        <title>Complete genome of Desulfovibrio marinus P48SEP.</title>
        <authorList>
            <person name="Crispim J.S."/>
            <person name="Vidigal P.M.P."/>
            <person name="Silva L.C.F."/>
            <person name="Araujo L.C."/>
            <person name="Laguardia C.N."/>
            <person name="Dias R.S."/>
            <person name="Sousa M.P."/>
            <person name="Paula S.O."/>
            <person name="Silva C."/>
        </authorList>
    </citation>
    <scope>NUCLEOTIDE SEQUENCE [LARGE SCALE GENOMIC DNA]</scope>
    <source>
        <strain evidence="3 4">P48SEP</strain>
    </source>
</reference>
<keyword evidence="1" id="KW-0732">Signal</keyword>
<dbReference type="EMBL" id="QMIF01000002">
    <property type="protein sequence ID" value="TVM35658.1"/>
    <property type="molecule type" value="Genomic_DNA"/>
</dbReference>
<dbReference type="Proteomes" id="UP000503251">
    <property type="component" value="Chromosome"/>
</dbReference>
<evidence type="ECO:0000313" key="4">
    <source>
        <dbReference type="Proteomes" id="UP000434052"/>
    </source>
</evidence>
<feature type="chain" id="PRO_5030159437" evidence="1">
    <location>
        <begin position="24"/>
        <end position="143"/>
    </location>
</feature>
<evidence type="ECO:0000313" key="5">
    <source>
        <dbReference type="Proteomes" id="UP000503251"/>
    </source>
</evidence>
<sequence length="143" mass="16101">MRARLTVLCLTAFILAFASIAQADDANYLQGYLYTLNGERQNVTKFLNVGFHDYVYVHDGVERRIPAKELKCVENRGLNKVMVTVRGKRPVRGTVSQSFQGAPIQLLVGDLSSPITFEFYDRTRGKIGRGEVTAEEVKKIVFK</sequence>
<organism evidence="3 4">
    <name type="scientific">Oceanidesulfovibrio marinus</name>
    <dbReference type="NCBI Taxonomy" id="370038"/>
    <lineage>
        <taxon>Bacteria</taxon>
        <taxon>Pseudomonadati</taxon>
        <taxon>Thermodesulfobacteriota</taxon>
        <taxon>Desulfovibrionia</taxon>
        <taxon>Desulfovibrionales</taxon>
        <taxon>Desulfovibrionaceae</taxon>
        <taxon>Oceanidesulfovibrio</taxon>
    </lineage>
</organism>
<dbReference type="Proteomes" id="UP000434052">
    <property type="component" value="Unassembled WGS sequence"/>
</dbReference>
<protein>
    <submittedName>
        <fullName evidence="3">Uncharacterized protein</fullName>
    </submittedName>
</protein>
<dbReference type="AlphaFoldDB" id="A0A6P1ZN28"/>
<gene>
    <name evidence="3" type="ORF">DQK91_03045</name>
    <name evidence="2" type="ORF">E8L03_15605</name>
</gene>
<feature type="signal peptide" evidence="1">
    <location>
        <begin position="1"/>
        <end position="23"/>
    </location>
</feature>
<accession>A0A6P1ZN28</accession>
<evidence type="ECO:0000256" key="1">
    <source>
        <dbReference type="SAM" id="SignalP"/>
    </source>
</evidence>